<dbReference type="Pfam" id="PF12728">
    <property type="entry name" value="HTH_17"/>
    <property type="match status" value="1"/>
</dbReference>
<protein>
    <submittedName>
        <fullName evidence="3">Helix-turn-helix domain protein</fullName>
    </submittedName>
</protein>
<evidence type="ECO:0000313" key="4">
    <source>
        <dbReference type="Proteomes" id="UP000037043"/>
    </source>
</evidence>
<reference evidence="4" key="1">
    <citation type="submission" date="2015-08" db="EMBL/GenBank/DDBJ databases">
        <title>Genome sequence of the strict anaerobe Clostridium homopropionicum LuHBu1 (DSM 5847T).</title>
        <authorList>
            <person name="Poehlein A."/>
            <person name="Beck M."/>
            <person name="Schiel-Bengelsdorf B."/>
            <person name="Bengelsdorf F.R."/>
            <person name="Daniel R."/>
            <person name="Duerre P."/>
        </authorList>
    </citation>
    <scope>NUCLEOTIDE SEQUENCE [LARGE SCALE GENOMIC DNA]</scope>
    <source>
        <strain evidence="4">DSM 5847</strain>
    </source>
</reference>
<accession>A0A0L6Z8K0</accession>
<dbReference type="InterPro" id="IPR009061">
    <property type="entry name" value="DNA-bd_dom_put_sf"/>
</dbReference>
<dbReference type="PATRIC" id="fig|1121318.3.peg.2404"/>
<evidence type="ECO:0000259" key="2">
    <source>
        <dbReference type="Pfam" id="PF12728"/>
    </source>
</evidence>
<keyword evidence="1" id="KW-1133">Transmembrane helix</keyword>
<sequence length="162" mass="18895">MEEKFYTIDQVAELLDMHHKTIRKFISDGKLKATKVGKQWRISERDLNFFMGKSINENNNNKEIKVDEEIEFSTNEINSEIIRPKVSISTVVEINEIDTKQYMRISNTLIAVMNSKDPSLSDSTINMKYYEKENRLRIILWGPIAFMVVMLDTISILTEPTN</sequence>
<evidence type="ECO:0000256" key="1">
    <source>
        <dbReference type="SAM" id="Phobius"/>
    </source>
</evidence>
<dbReference type="SUPFAM" id="SSF46955">
    <property type="entry name" value="Putative DNA-binding domain"/>
    <property type="match status" value="1"/>
</dbReference>
<name>A0A0L6Z8K0_9CLOT</name>
<comment type="caution">
    <text evidence="3">The sequence shown here is derived from an EMBL/GenBank/DDBJ whole genome shotgun (WGS) entry which is preliminary data.</text>
</comment>
<keyword evidence="1" id="KW-0812">Transmembrane</keyword>
<evidence type="ECO:0000313" key="3">
    <source>
        <dbReference type="EMBL" id="KOA19284.1"/>
    </source>
</evidence>
<dbReference type="EMBL" id="LHUR01000027">
    <property type="protein sequence ID" value="KOA19284.1"/>
    <property type="molecule type" value="Genomic_DNA"/>
</dbReference>
<proteinExistence type="predicted"/>
<dbReference type="Proteomes" id="UP000037043">
    <property type="component" value="Unassembled WGS sequence"/>
</dbReference>
<dbReference type="InterPro" id="IPR041657">
    <property type="entry name" value="HTH_17"/>
</dbReference>
<feature type="domain" description="Helix-turn-helix" evidence="2">
    <location>
        <begin position="5"/>
        <end position="48"/>
    </location>
</feature>
<dbReference type="AlphaFoldDB" id="A0A0L6Z8K0"/>
<gene>
    <name evidence="3" type="ORF">CLHOM_23900</name>
</gene>
<keyword evidence="4" id="KW-1185">Reference proteome</keyword>
<dbReference type="InterPro" id="IPR010093">
    <property type="entry name" value="SinI_DNA-bd"/>
</dbReference>
<keyword evidence="1" id="KW-0472">Membrane</keyword>
<dbReference type="STRING" id="36844.SAMN04488501_106149"/>
<dbReference type="NCBIfam" id="TIGR01764">
    <property type="entry name" value="excise"/>
    <property type="match status" value="1"/>
</dbReference>
<dbReference type="RefSeq" id="WP_052221896.1">
    <property type="nucleotide sequence ID" value="NZ_LHUR01000027.1"/>
</dbReference>
<organism evidence="3 4">
    <name type="scientific">Clostridium homopropionicum DSM 5847</name>
    <dbReference type="NCBI Taxonomy" id="1121318"/>
    <lineage>
        <taxon>Bacteria</taxon>
        <taxon>Bacillati</taxon>
        <taxon>Bacillota</taxon>
        <taxon>Clostridia</taxon>
        <taxon>Eubacteriales</taxon>
        <taxon>Clostridiaceae</taxon>
        <taxon>Clostridium</taxon>
    </lineage>
</organism>
<dbReference type="GO" id="GO:0003677">
    <property type="term" value="F:DNA binding"/>
    <property type="evidence" value="ECO:0007669"/>
    <property type="project" value="InterPro"/>
</dbReference>
<feature type="transmembrane region" description="Helical" evidence="1">
    <location>
        <begin position="138"/>
        <end position="157"/>
    </location>
</feature>